<keyword evidence="3" id="KW-1185">Reference proteome</keyword>
<dbReference type="PANTHER" id="PTHR47469:SF2">
    <property type="entry name" value="OS06G0597600 PROTEIN"/>
    <property type="match status" value="1"/>
</dbReference>
<feature type="domain" description="FAD-binding" evidence="1">
    <location>
        <begin position="454"/>
        <end position="621"/>
    </location>
</feature>
<dbReference type="AlphaFoldDB" id="A0A9D5H1L5"/>
<gene>
    <name evidence="2" type="ORF">J5N97_000134</name>
</gene>
<dbReference type="PANTHER" id="PTHR47469">
    <property type="entry name" value="MONOOXYGENASE-LIKE"/>
    <property type="match status" value="1"/>
</dbReference>
<dbReference type="InterPro" id="IPR053212">
    <property type="entry name" value="DHP_3-monooxygenase"/>
</dbReference>
<dbReference type="SUPFAM" id="SSF54373">
    <property type="entry name" value="FAD-linked reductases, C-terminal domain"/>
    <property type="match status" value="2"/>
</dbReference>
<comment type="caution">
    <text evidence="2">The sequence shown here is derived from an EMBL/GenBank/DDBJ whole genome shotgun (WGS) entry which is preliminary data.</text>
</comment>
<dbReference type="SUPFAM" id="SSF51905">
    <property type="entry name" value="FAD/NAD(P)-binding domain"/>
    <property type="match status" value="2"/>
</dbReference>
<sequence>MRALEMGYERRRTAMEKKAIVVGGSIAGLSCAHALITAGWKPVVIEKSAAPPEGSPTGAGLGLDPQARRLLSLWINDPDLLLSSTLPLSIDLNRVTDSEKKTSRTLAKDENFGFRAAHWADLHRIIYKALPSDIILWGHQFISFEVSDDKSAAVVVKARALGAGDTVEIVGDLLIAADGCLSSIRSHFLPDFKLRYSGYSAWRGVLDCSGQERSEIISNLRRTYPELGDCLYFDLAHRTHCVLYELKNKRINWIWYMNMPEPELKGNSVTMKVSDEMIENMHDEAEKVWVPELARVMRETEDPFINIIYDSNPLPQLFWDNVVLVGDAAHPTTPHGLRSTNMSILDAGILGHCLEKWGSENLASALEEFQAIRLPVISEQVLHARQLGRMKQGLVFGEHKIFNPKEATPEECLLLQQRNMPYFEVVNSKHDWSQEERFGGEKATMNVDTKRRPRVVVVGGSIAGLSAAHALISSGWEVIVIEKSLTPPAASPTGAGLSLDPQAREILSHWISEHEINEMTLLLSVELQQAIDGETKSKNIVARDENFNYRCAHWTDLHSIIHKALPSDIILWGHRFISLHVSEDKSTVKVTALALQTNETVEIVGDLLVAADGSLSMIRKHFLPDHKLRYSGYSAWRGVFNYAEMENSDAMIGIRRAYPEIGNCLYFDLACEAHCVFFELKNKRINWIWYFNIPEPQLQGGSVTMKVSNEMIEKMHEDAERVWSPEVAKLMKETKEPFINAIYDSDPLPQLYWDNVVLVGDAAHPTTPHASRSTNMSILDAEVLGLCLKKWGLENLNMALKEYQLIRLPVVSEQVLHSRHMGRLKQGLHVHGDKKKFDPKTAFTEHDCKLLQHKNLPFFTNVPLSLSD</sequence>
<evidence type="ECO:0000313" key="3">
    <source>
        <dbReference type="Proteomes" id="UP001085076"/>
    </source>
</evidence>
<dbReference type="GO" id="GO:0071949">
    <property type="term" value="F:FAD binding"/>
    <property type="evidence" value="ECO:0007669"/>
    <property type="project" value="InterPro"/>
</dbReference>
<organism evidence="2 3">
    <name type="scientific">Dioscorea zingiberensis</name>
    <dbReference type="NCBI Taxonomy" id="325984"/>
    <lineage>
        <taxon>Eukaryota</taxon>
        <taxon>Viridiplantae</taxon>
        <taxon>Streptophyta</taxon>
        <taxon>Embryophyta</taxon>
        <taxon>Tracheophyta</taxon>
        <taxon>Spermatophyta</taxon>
        <taxon>Magnoliopsida</taxon>
        <taxon>Liliopsida</taxon>
        <taxon>Dioscoreales</taxon>
        <taxon>Dioscoreaceae</taxon>
        <taxon>Dioscorea</taxon>
    </lineage>
</organism>
<evidence type="ECO:0000313" key="2">
    <source>
        <dbReference type="EMBL" id="KAJ0960075.1"/>
    </source>
</evidence>
<proteinExistence type="predicted"/>
<dbReference type="OrthoDB" id="16820at2759"/>
<dbReference type="InterPro" id="IPR002938">
    <property type="entry name" value="FAD-bd"/>
</dbReference>
<evidence type="ECO:0000259" key="1">
    <source>
        <dbReference type="Pfam" id="PF01494"/>
    </source>
</evidence>
<dbReference type="PROSITE" id="PS51257">
    <property type="entry name" value="PROKAR_LIPOPROTEIN"/>
    <property type="match status" value="1"/>
</dbReference>
<dbReference type="InterPro" id="IPR036188">
    <property type="entry name" value="FAD/NAD-bd_sf"/>
</dbReference>
<name>A0A9D5H1L5_9LILI</name>
<protein>
    <recommendedName>
        <fullName evidence="1">FAD-binding domain-containing protein</fullName>
    </recommendedName>
</protein>
<dbReference type="Gene3D" id="3.50.50.60">
    <property type="entry name" value="FAD/NAD(P)-binding domain"/>
    <property type="match status" value="2"/>
</dbReference>
<dbReference type="Proteomes" id="UP001085076">
    <property type="component" value="Unassembled WGS sequence"/>
</dbReference>
<accession>A0A9D5H1L5</accession>
<dbReference type="PRINTS" id="PR00420">
    <property type="entry name" value="RNGMNOXGNASE"/>
</dbReference>
<reference evidence="2 3" key="1">
    <citation type="journal article" date="2022" name="Hortic Res">
        <title>The genome of Dioscorea zingiberensis sheds light on the biosynthesis, origin and evolution of the medicinally important diosgenin saponins.</title>
        <authorList>
            <person name="Li Y."/>
            <person name="Tan C."/>
            <person name="Li Z."/>
            <person name="Guo J."/>
            <person name="Li S."/>
            <person name="Chen X."/>
            <person name="Wang C."/>
            <person name="Dai X."/>
            <person name="Yang H."/>
            <person name="Song W."/>
            <person name="Hou L."/>
            <person name="Xu J."/>
            <person name="Tong Z."/>
            <person name="Xu A."/>
            <person name="Yuan X."/>
            <person name="Wang W."/>
            <person name="Yang Q."/>
            <person name="Chen L."/>
            <person name="Sun Z."/>
            <person name="Wang K."/>
            <person name="Pan B."/>
            <person name="Chen J."/>
            <person name="Bao Y."/>
            <person name="Liu F."/>
            <person name="Qi X."/>
            <person name="Gang D.R."/>
            <person name="Wen J."/>
            <person name="Li J."/>
        </authorList>
    </citation>
    <scope>NUCLEOTIDE SEQUENCE [LARGE SCALE GENOMIC DNA]</scope>
    <source>
        <strain evidence="2">Dzin_1.0</strain>
    </source>
</reference>
<dbReference type="Pfam" id="PF01494">
    <property type="entry name" value="FAD_binding_3"/>
    <property type="match status" value="1"/>
</dbReference>
<dbReference type="EMBL" id="JAGGNH010000117">
    <property type="protein sequence ID" value="KAJ0960075.1"/>
    <property type="molecule type" value="Genomic_DNA"/>
</dbReference>